<evidence type="ECO:0000313" key="1">
    <source>
        <dbReference type="EMBL" id="MDQ0100633.1"/>
    </source>
</evidence>
<organism evidence="1 2">
    <name type="scientific">Paenarthrobacter nicotinovorans</name>
    <name type="common">Arthrobacter nicotinovorans</name>
    <dbReference type="NCBI Taxonomy" id="29320"/>
    <lineage>
        <taxon>Bacteria</taxon>
        <taxon>Bacillati</taxon>
        <taxon>Actinomycetota</taxon>
        <taxon>Actinomycetes</taxon>
        <taxon>Micrococcales</taxon>
        <taxon>Micrococcaceae</taxon>
        <taxon>Paenarthrobacter</taxon>
    </lineage>
</organism>
<dbReference type="EMBL" id="JAUSSW010000001">
    <property type="protein sequence ID" value="MDQ0100633.1"/>
    <property type="molecule type" value="Genomic_DNA"/>
</dbReference>
<name>A0ABT9TI65_PAENI</name>
<accession>A0ABT9TI65</accession>
<dbReference type="RefSeq" id="WP_306876629.1">
    <property type="nucleotide sequence ID" value="NZ_JAUSSW010000001.1"/>
</dbReference>
<protein>
    <recommendedName>
        <fullName evidence="3">SGNH hydrolase-type esterase domain-containing protein</fullName>
    </recommendedName>
</protein>
<dbReference type="InterPro" id="IPR036514">
    <property type="entry name" value="SGNH_hydro_sf"/>
</dbReference>
<reference evidence="1 2" key="1">
    <citation type="submission" date="2023-07" db="EMBL/GenBank/DDBJ databases">
        <title>Sorghum-associated microbial communities from plants grown in Nebraska, USA.</title>
        <authorList>
            <person name="Schachtman D."/>
        </authorList>
    </citation>
    <scope>NUCLEOTIDE SEQUENCE [LARGE SCALE GENOMIC DNA]</scope>
    <source>
        <strain evidence="1 2">CC523</strain>
    </source>
</reference>
<dbReference type="Gene3D" id="3.40.50.1110">
    <property type="entry name" value="SGNH hydrolase"/>
    <property type="match status" value="1"/>
</dbReference>
<keyword evidence="2" id="KW-1185">Reference proteome</keyword>
<sequence length="156" mass="16884">MGHEVRRLRCRRLRSWAGHAFIKRGTDATAHDATYAPASGSLAYTAANTANLHKWFAGARELTSVAFLNYGINGQTRAGWAADTTGRYGITGTVAQKADLFVFPFGINDVRTGAMSEDILVTNMSAIDAPRANETSTVLLRRRDALCPTPRHSSTG</sequence>
<dbReference type="SUPFAM" id="SSF52266">
    <property type="entry name" value="SGNH hydrolase"/>
    <property type="match status" value="1"/>
</dbReference>
<dbReference type="Proteomes" id="UP001244563">
    <property type="component" value="Unassembled WGS sequence"/>
</dbReference>
<proteinExistence type="predicted"/>
<comment type="caution">
    <text evidence="1">The sequence shown here is derived from an EMBL/GenBank/DDBJ whole genome shotgun (WGS) entry which is preliminary data.</text>
</comment>
<evidence type="ECO:0008006" key="3">
    <source>
        <dbReference type="Google" id="ProtNLM"/>
    </source>
</evidence>
<evidence type="ECO:0000313" key="2">
    <source>
        <dbReference type="Proteomes" id="UP001244563"/>
    </source>
</evidence>
<gene>
    <name evidence="1" type="ORF">J2T10_000252</name>
</gene>